<dbReference type="EMBL" id="JBJQOH010000007">
    <property type="protein sequence ID" value="KAL3678525.1"/>
    <property type="molecule type" value="Genomic_DNA"/>
</dbReference>
<feature type="compositionally biased region" description="Basic and acidic residues" evidence="1">
    <location>
        <begin position="1"/>
        <end position="12"/>
    </location>
</feature>
<protein>
    <submittedName>
        <fullName evidence="2">Uncharacterized protein</fullName>
    </submittedName>
</protein>
<accession>A0ABD3GH66</accession>
<organism evidence="2 3">
    <name type="scientific">Riccia sorocarpa</name>
    <dbReference type="NCBI Taxonomy" id="122646"/>
    <lineage>
        <taxon>Eukaryota</taxon>
        <taxon>Viridiplantae</taxon>
        <taxon>Streptophyta</taxon>
        <taxon>Embryophyta</taxon>
        <taxon>Marchantiophyta</taxon>
        <taxon>Marchantiopsida</taxon>
        <taxon>Marchantiidae</taxon>
        <taxon>Marchantiales</taxon>
        <taxon>Ricciaceae</taxon>
        <taxon>Riccia</taxon>
    </lineage>
</organism>
<proteinExistence type="predicted"/>
<feature type="compositionally biased region" description="Low complexity" evidence="1">
    <location>
        <begin position="25"/>
        <end position="49"/>
    </location>
</feature>
<feature type="region of interest" description="Disordered" evidence="1">
    <location>
        <begin position="1"/>
        <end position="49"/>
    </location>
</feature>
<dbReference type="AlphaFoldDB" id="A0ABD3GH66"/>
<comment type="caution">
    <text evidence="2">The sequence shown here is derived from an EMBL/GenBank/DDBJ whole genome shotgun (WGS) entry which is preliminary data.</text>
</comment>
<sequence>MIGGHTMDRNGDRYVAGSGPGNLQSSCSPASSSSSNYSEMKPRAMARAVNAQRAAAQPSNGFPACNGAIIEGNTTDSQLVPNVVAAAIHLDLSGEDEEAADREEDPMDFGQKKWMWSTFRPPKTEAVMVLCQLRAMMPMEVQILPTRPSELRWM</sequence>
<gene>
    <name evidence="2" type="ORF">R1sor_021481</name>
</gene>
<name>A0ABD3GH66_9MARC</name>
<evidence type="ECO:0000313" key="2">
    <source>
        <dbReference type="EMBL" id="KAL3678525.1"/>
    </source>
</evidence>
<evidence type="ECO:0000313" key="3">
    <source>
        <dbReference type="Proteomes" id="UP001633002"/>
    </source>
</evidence>
<evidence type="ECO:0000256" key="1">
    <source>
        <dbReference type="SAM" id="MobiDB-lite"/>
    </source>
</evidence>
<reference evidence="2 3" key="1">
    <citation type="submission" date="2024-09" db="EMBL/GenBank/DDBJ databases">
        <title>Chromosome-scale assembly of Riccia sorocarpa.</title>
        <authorList>
            <person name="Paukszto L."/>
        </authorList>
    </citation>
    <scope>NUCLEOTIDE SEQUENCE [LARGE SCALE GENOMIC DNA]</scope>
    <source>
        <strain evidence="2">LP-2024</strain>
        <tissue evidence="2">Aerial parts of the thallus</tissue>
    </source>
</reference>
<dbReference type="Proteomes" id="UP001633002">
    <property type="component" value="Unassembled WGS sequence"/>
</dbReference>
<keyword evidence="3" id="KW-1185">Reference proteome</keyword>